<evidence type="ECO:0000313" key="14">
    <source>
        <dbReference type="EMBL" id="VAI07276.1"/>
    </source>
</evidence>
<keyword evidence="6" id="KW-0479">Metal-binding</keyword>
<keyword evidence="15" id="KW-1185">Reference proteome</keyword>
<comment type="catalytic activity">
    <reaction evidence="1">
        <text>S-ubiquitinyl-[E2 ubiquitin-conjugating enzyme]-L-cysteine + [acceptor protein]-L-lysine = [E2 ubiquitin-conjugating enzyme]-L-cysteine + N(6)-ubiquitinyl-[acceptor protein]-L-lysine.</text>
        <dbReference type="EC" id="2.3.2.27"/>
    </reaction>
</comment>
<accession>A0A9R0T6F5</accession>
<dbReference type="Proteomes" id="UP000324705">
    <property type="component" value="Chromosome 4B"/>
</dbReference>
<evidence type="ECO:0000256" key="9">
    <source>
        <dbReference type="ARBA" id="ARBA00022833"/>
    </source>
</evidence>
<dbReference type="PROSITE" id="PS50089">
    <property type="entry name" value="ZF_RING_2"/>
    <property type="match status" value="1"/>
</dbReference>
<dbReference type="InterPro" id="IPR001841">
    <property type="entry name" value="Znf_RING"/>
</dbReference>
<reference evidence="14 15" key="1">
    <citation type="submission" date="2017-09" db="EMBL/GenBank/DDBJ databases">
        <authorList>
            <consortium name="International Durum Wheat Genome Sequencing Consortium (IDWGSC)"/>
            <person name="Milanesi L."/>
        </authorList>
    </citation>
    <scope>NUCLEOTIDE SEQUENCE [LARGE SCALE GENOMIC DNA]</scope>
    <source>
        <strain evidence="15">cv. Svevo</strain>
    </source>
</reference>
<dbReference type="Gramene" id="TRITD4Bv1G127700.1">
    <property type="protein sequence ID" value="TRITD4Bv1G127700.1"/>
    <property type="gene ID" value="TRITD4Bv1G127700"/>
</dbReference>
<keyword evidence="8" id="KW-0833">Ubl conjugation pathway</keyword>
<keyword evidence="10" id="KW-1133">Transmembrane helix</keyword>
<evidence type="ECO:0000256" key="12">
    <source>
        <dbReference type="PROSITE-ProRule" id="PRU00175"/>
    </source>
</evidence>
<keyword evidence="5" id="KW-0812">Transmembrane</keyword>
<organism evidence="14 15">
    <name type="scientific">Triticum turgidum subsp. durum</name>
    <name type="common">Durum wheat</name>
    <name type="synonym">Triticum durum</name>
    <dbReference type="NCBI Taxonomy" id="4567"/>
    <lineage>
        <taxon>Eukaryota</taxon>
        <taxon>Viridiplantae</taxon>
        <taxon>Streptophyta</taxon>
        <taxon>Embryophyta</taxon>
        <taxon>Tracheophyta</taxon>
        <taxon>Spermatophyta</taxon>
        <taxon>Magnoliopsida</taxon>
        <taxon>Liliopsida</taxon>
        <taxon>Poales</taxon>
        <taxon>Poaceae</taxon>
        <taxon>BOP clade</taxon>
        <taxon>Pooideae</taxon>
        <taxon>Triticodae</taxon>
        <taxon>Triticeae</taxon>
        <taxon>Triticinae</taxon>
        <taxon>Triticum</taxon>
    </lineage>
</organism>
<dbReference type="GO" id="GO:0006511">
    <property type="term" value="P:ubiquitin-dependent protein catabolic process"/>
    <property type="evidence" value="ECO:0007669"/>
    <property type="project" value="TreeGrafter"/>
</dbReference>
<keyword evidence="7 12" id="KW-0863">Zinc-finger</keyword>
<dbReference type="GO" id="GO:0061630">
    <property type="term" value="F:ubiquitin protein ligase activity"/>
    <property type="evidence" value="ECO:0007669"/>
    <property type="project" value="UniProtKB-EC"/>
</dbReference>
<sequence length="103" mass="11474">MHGLDCAAMVCSPCFQYFMFAFAVQKKQDADATSKMTENELTCSVCLEQVVAGDLLRSLPCLHQFHVNCIDPWLRQQGTCPICKHQVSNVWRGAGSGEMDDMV</sequence>
<dbReference type="InterPro" id="IPR013083">
    <property type="entry name" value="Znf_RING/FYVE/PHD"/>
</dbReference>
<dbReference type="AlphaFoldDB" id="A0A9R0T6F5"/>
<feature type="domain" description="RING-type" evidence="13">
    <location>
        <begin position="43"/>
        <end position="84"/>
    </location>
</feature>
<dbReference type="GO" id="GO:0016020">
    <property type="term" value="C:membrane"/>
    <property type="evidence" value="ECO:0007669"/>
    <property type="project" value="UniProtKB-SubCell"/>
</dbReference>
<evidence type="ECO:0000256" key="10">
    <source>
        <dbReference type="ARBA" id="ARBA00022989"/>
    </source>
</evidence>
<protein>
    <recommendedName>
        <fullName evidence="3">RING-type E3 ubiquitin transferase</fullName>
        <ecNumber evidence="3">2.3.2.27</ecNumber>
    </recommendedName>
</protein>
<dbReference type="Pfam" id="PF13639">
    <property type="entry name" value="zf-RING_2"/>
    <property type="match status" value="1"/>
</dbReference>
<evidence type="ECO:0000256" key="3">
    <source>
        <dbReference type="ARBA" id="ARBA00012483"/>
    </source>
</evidence>
<dbReference type="EC" id="2.3.2.27" evidence="3"/>
<name>A0A9R0T6F5_TRITD</name>
<keyword evidence="9" id="KW-0862">Zinc</keyword>
<keyword evidence="4" id="KW-0808">Transferase</keyword>
<dbReference type="CDD" id="cd16454">
    <property type="entry name" value="RING-H2_PA-TM-RING"/>
    <property type="match status" value="1"/>
</dbReference>
<evidence type="ECO:0000256" key="1">
    <source>
        <dbReference type="ARBA" id="ARBA00000900"/>
    </source>
</evidence>
<keyword evidence="11" id="KW-0472">Membrane</keyword>
<dbReference type="Gene3D" id="3.30.40.10">
    <property type="entry name" value="Zinc/RING finger domain, C3HC4 (zinc finger)"/>
    <property type="match status" value="1"/>
</dbReference>
<evidence type="ECO:0000256" key="8">
    <source>
        <dbReference type="ARBA" id="ARBA00022786"/>
    </source>
</evidence>
<dbReference type="PANTHER" id="PTHR45977">
    <property type="entry name" value="TARGET OF ERK KINASE MPK-1"/>
    <property type="match status" value="1"/>
</dbReference>
<evidence type="ECO:0000259" key="13">
    <source>
        <dbReference type="PROSITE" id="PS50089"/>
    </source>
</evidence>
<dbReference type="SUPFAM" id="SSF57850">
    <property type="entry name" value="RING/U-box"/>
    <property type="match status" value="1"/>
</dbReference>
<proteinExistence type="predicted"/>
<evidence type="ECO:0000256" key="7">
    <source>
        <dbReference type="ARBA" id="ARBA00022771"/>
    </source>
</evidence>
<evidence type="ECO:0000256" key="11">
    <source>
        <dbReference type="ARBA" id="ARBA00023136"/>
    </source>
</evidence>
<dbReference type="EMBL" id="LT934118">
    <property type="protein sequence ID" value="VAI07276.1"/>
    <property type="molecule type" value="Genomic_DNA"/>
</dbReference>
<evidence type="ECO:0000313" key="15">
    <source>
        <dbReference type="Proteomes" id="UP000324705"/>
    </source>
</evidence>
<evidence type="ECO:0000256" key="2">
    <source>
        <dbReference type="ARBA" id="ARBA00004141"/>
    </source>
</evidence>
<gene>
    <name evidence="14" type="ORF">TRITD_4Bv1G127700</name>
</gene>
<dbReference type="PANTHER" id="PTHR45977:SF4">
    <property type="entry name" value="RING-TYPE DOMAIN-CONTAINING PROTEIN"/>
    <property type="match status" value="1"/>
</dbReference>
<dbReference type="GO" id="GO:0016567">
    <property type="term" value="P:protein ubiquitination"/>
    <property type="evidence" value="ECO:0007669"/>
    <property type="project" value="TreeGrafter"/>
</dbReference>
<evidence type="ECO:0000256" key="6">
    <source>
        <dbReference type="ARBA" id="ARBA00022723"/>
    </source>
</evidence>
<evidence type="ECO:0000256" key="5">
    <source>
        <dbReference type="ARBA" id="ARBA00022692"/>
    </source>
</evidence>
<dbReference type="SMART" id="SM00184">
    <property type="entry name" value="RING"/>
    <property type="match status" value="1"/>
</dbReference>
<dbReference type="GO" id="GO:0008270">
    <property type="term" value="F:zinc ion binding"/>
    <property type="evidence" value="ECO:0007669"/>
    <property type="project" value="UniProtKB-KW"/>
</dbReference>
<evidence type="ECO:0000256" key="4">
    <source>
        <dbReference type="ARBA" id="ARBA00022679"/>
    </source>
</evidence>
<comment type="subcellular location">
    <subcellularLocation>
        <location evidence="2">Membrane</location>
        <topology evidence="2">Multi-pass membrane protein</topology>
    </subcellularLocation>
</comment>